<dbReference type="InterPro" id="IPR002645">
    <property type="entry name" value="STAS_dom"/>
</dbReference>
<protein>
    <submittedName>
        <fullName evidence="2">Anti-anti-sigma regulatory factor</fullName>
    </submittedName>
</protein>
<sequence>MTERAEVDIRTAVLEDEVVQLQVAGDVDLLTVPCLARALAAAARLSPRRVEVDLSAVDFLSVSGAAELALAAVRMPVQVRPASRASRATLTATGLDHLLG</sequence>
<evidence type="ECO:0000259" key="1">
    <source>
        <dbReference type="PROSITE" id="PS50801"/>
    </source>
</evidence>
<dbReference type="PROSITE" id="PS50801">
    <property type="entry name" value="STAS"/>
    <property type="match status" value="1"/>
</dbReference>
<dbReference type="Gene3D" id="3.30.750.24">
    <property type="entry name" value="STAS domain"/>
    <property type="match status" value="1"/>
</dbReference>
<evidence type="ECO:0000313" key="3">
    <source>
        <dbReference type="Proteomes" id="UP000754495"/>
    </source>
</evidence>
<dbReference type="Proteomes" id="UP000754495">
    <property type="component" value="Unassembled WGS sequence"/>
</dbReference>
<organism evidence="2 3">
    <name type="scientific">Amycolatopsis viridis</name>
    <dbReference type="NCBI Taxonomy" id="185678"/>
    <lineage>
        <taxon>Bacteria</taxon>
        <taxon>Bacillati</taxon>
        <taxon>Actinomycetota</taxon>
        <taxon>Actinomycetes</taxon>
        <taxon>Pseudonocardiales</taxon>
        <taxon>Pseudonocardiaceae</taxon>
        <taxon>Amycolatopsis</taxon>
    </lineage>
</organism>
<keyword evidence="3" id="KW-1185">Reference proteome</keyword>
<dbReference type="SUPFAM" id="SSF52091">
    <property type="entry name" value="SpoIIaa-like"/>
    <property type="match status" value="1"/>
</dbReference>
<proteinExistence type="predicted"/>
<reference evidence="2 3" key="1">
    <citation type="submission" date="2020-03" db="EMBL/GenBank/DDBJ databases">
        <title>Sequencing the genomes of 1000 actinobacteria strains.</title>
        <authorList>
            <person name="Klenk H.-P."/>
        </authorList>
    </citation>
    <scope>NUCLEOTIDE SEQUENCE [LARGE SCALE GENOMIC DNA]</scope>
    <source>
        <strain evidence="2 3">DSM 45668</strain>
    </source>
</reference>
<accession>A0ABX0SWQ9</accession>
<gene>
    <name evidence="2" type="ORF">FHX46_003917</name>
</gene>
<comment type="caution">
    <text evidence="2">The sequence shown here is derived from an EMBL/GenBank/DDBJ whole genome shotgun (WGS) entry which is preliminary data.</text>
</comment>
<feature type="domain" description="STAS" evidence="1">
    <location>
        <begin position="16"/>
        <end position="100"/>
    </location>
</feature>
<dbReference type="InterPro" id="IPR036513">
    <property type="entry name" value="STAS_dom_sf"/>
</dbReference>
<dbReference type="RefSeq" id="WP_167117060.1">
    <property type="nucleotide sequence ID" value="NZ_JAANOU010000001.1"/>
</dbReference>
<dbReference type="Pfam" id="PF13466">
    <property type="entry name" value="STAS_2"/>
    <property type="match status" value="1"/>
</dbReference>
<name>A0ABX0SWQ9_9PSEU</name>
<evidence type="ECO:0000313" key="2">
    <source>
        <dbReference type="EMBL" id="NIH81387.1"/>
    </source>
</evidence>
<dbReference type="EMBL" id="JAANOU010000001">
    <property type="protein sequence ID" value="NIH81387.1"/>
    <property type="molecule type" value="Genomic_DNA"/>
</dbReference>
<dbReference type="InterPro" id="IPR058548">
    <property type="entry name" value="MlaB-like_STAS"/>
</dbReference>